<evidence type="ECO:0000259" key="1">
    <source>
        <dbReference type="Pfam" id="PF01370"/>
    </source>
</evidence>
<evidence type="ECO:0000313" key="3">
    <source>
        <dbReference type="Proteomes" id="UP000248161"/>
    </source>
</evidence>
<proteinExistence type="predicted"/>
<dbReference type="PANTHER" id="PTHR48079">
    <property type="entry name" value="PROTEIN YEEZ"/>
    <property type="match status" value="1"/>
</dbReference>
<comment type="caution">
    <text evidence="2">The sequence shown here is derived from an EMBL/GenBank/DDBJ whole genome shotgun (WGS) entry which is preliminary data.</text>
</comment>
<dbReference type="Gene3D" id="3.40.50.720">
    <property type="entry name" value="NAD(P)-binding Rossmann-like Domain"/>
    <property type="match status" value="1"/>
</dbReference>
<organism evidence="2 3">
    <name type="scientific">Candidatus Thalassarchaeum betae</name>
    <dbReference type="NCBI Taxonomy" id="2599289"/>
    <lineage>
        <taxon>Archaea</taxon>
        <taxon>Methanobacteriati</taxon>
        <taxon>Thermoplasmatota</taxon>
        <taxon>Candidatus Poseidoniia</taxon>
        <taxon>Candidatus Poseidoniales</taxon>
        <taxon>Candidatus Thalassarchaeaceae</taxon>
        <taxon>Candidatus Thalassarchaeum</taxon>
    </lineage>
</organism>
<evidence type="ECO:0000313" key="2">
    <source>
        <dbReference type="EMBL" id="PXF21977.1"/>
    </source>
</evidence>
<dbReference type="Pfam" id="PF01370">
    <property type="entry name" value="Epimerase"/>
    <property type="match status" value="1"/>
</dbReference>
<dbReference type="Proteomes" id="UP000248161">
    <property type="component" value="Unassembled WGS sequence"/>
</dbReference>
<dbReference type="PANTHER" id="PTHR48079:SF6">
    <property type="entry name" value="NAD(P)-BINDING DOMAIN-CONTAINING PROTEIN-RELATED"/>
    <property type="match status" value="1"/>
</dbReference>
<dbReference type="InterPro" id="IPR051783">
    <property type="entry name" value="NAD(P)-dependent_oxidoreduct"/>
</dbReference>
<dbReference type="EMBL" id="PSPG01000004">
    <property type="protein sequence ID" value="PXF21977.1"/>
    <property type="molecule type" value="Genomic_DNA"/>
</dbReference>
<dbReference type="InterPro" id="IPR001509">
    <property type="entry name" value="Epimerase_deHydtase"/>
</dbReference>
<gene>
    <name evidence="2" type="ORF">CXX69_02405</name>
</gene>
<protein>
    <recommendedName>
        <fullName evidence="1">NAD-dependent epimerase/dehydratase domain-containing protein</fullName>
    </recommendedName>
</protein>
<reference evidence="2 3" key="1">
    <citation type="journal article" date="2015" name="Nat. Commun.">
        <title>Genomic and transcriptomic evidence for scavenging of diverse organic compounds by widespread deep-sea archaea.</title>
        <authorList>
            <person name="Li M."/>
            <person name="Baker B.J."/>
            <person name="Anantharaman K."/>
            <person name="Jain S."/>
            <person name="Breier J.A."/>
            <person name="Dick G.J."/>
        </authorList>
    </citation>
    <scope>NUCLEOTIDE SEQUENCE [LARGE SCALE GENOMIC DNA]</scope>
    <source>
        <strain evidence="2">Cayman_51_deep</strain>
    </source>
</reference>
<name>A0A2V3HS58_9ARCH</name>
<dbReference type="GO" id="GO:0004029">
    <property type="term" value="F:aldehyde dehydrogenase (NAD+) activity"/>
    <property type="evidence" value="ECO:0007669"/>
    <property type="project" value="TreeGrafter"/>
</dbReference>
<accession>A0A2V3HS58</accession>
<dbReference type="GO" id="GO:0005737">
    <property type="term" value="C:cytoplasm"/>
    <property type="evidence" value="ECO:0007669"/>
    <property type="project" value="TreeGrafter"/>
</dbReference>
<sequence length="326" mass="35152">MRAFVTGGSGHVGGNLVRELISRGYGVKCLVRKDTRALDGLDVELVRGDLNDSSAMGAHMQDVDMVFHAAAFVAVERVDEALMERINVGGTHAMCEAALSASVGRFIHFSSVHAFSQMPTDRPLTEDRALVSDPDAAPYDRTKAAAQRVVMGACNSGLNASIIHPTGIIGPNDWKPSRMGAVIQDIATGQMPIILRTGFNWVDVRDVCRTAVNCVGMGRKGQNYLAPGSWGSMKDISDAASEVVGKKITYLQLPLWSAYLALPFAGISSALTGNRSGLNKGSLHALDVQCRDIPGVLAKEELRHTSRPLAETVRDTIHWMRSNDRL</sequence>
<dbReference type="AlphaFoldDB" id="A0A2V3HS58"/>
<dbReference type="InterPro" id="IPR036291">
    <property type="entry name" value="NAD(P)-bd_dom_sf"/>
</dbReference>
<feature type="domain" description="NAD-dependent epimerase/dehydratase" evidence="1">
    <location>
        <begin position="4"/>
        <end position="217"/>
    </location>
</feature>
<dbReference type="SUPFAM" id="SSF51735">
    <property type="entry name" value="NAD(P)-binding Rossmann-fold domains"/>
    <property type="match status" value="1"/>
</dbReference>